<sequence length="262" mass="28843">MDHQATIELCHEILKIRGEDRDNRVRMIRNRKWYPSGSSYTSTSLSNKARTNVINLFTAIEIKSSTIIVTTAVIHEQPASILASTPSSSPPSPSSSSSPPSPAPSLLPIQPPLPQQSLSLTPPVPASFTPQPQRGVKRLYEEEVESKSVYSIKSYNLDDIAVMRQQLDAECAQLTIPQKISQPPVIIIFHDAEITTKMEPASSPLPPTEEQVMTTNTTTTTTTTTTVFDTHSKSDMLLMSPKVQEVLENLLNIKEAVKNIPI</sequence>
<accession>A0AAJ7RCC0</accession>
<evidence type="ECO:0000256" key="1">
    <source>
        <dbReference type="SAM" id="MobiDB-lite"/>
    </source>
</evidence>
<dbReference type="RefSeq" id="XP_024938335.1">
    <property type="nucleotide sequence ID" value="XM_025082567.1"/>
</dbReference>
<protein>
    <submittedName>
        <fullName evidence="3">UV excision repair protein RAD23 homolog B-like</fullName>
    </submittedName>
</protein>
<keyword evidence="2" id="KW-1185">Reference proteome</keyword>
<evidence type="ECO:0000313" key="2">
    <source>
        <dbReference type="Proteomes" id="UP000694920"/>
    </source>
</evidence>
<dbReference type="GeneID" id="112493988"/>
<feature type="region of interest" description="Disordered" evidence="1">
    <location>
        <begin position="198"/>
        <end position="217"/>
    </location>
</feature>
<dbReference type="Proteomes" id="UP000694920">
    <property type="component" value="Unplaced"/>
</dbReference>
<evidence type="ECO:0000313" key="3">
    <source>
        <dbReference type="RefSeq" id="XP_024938335.1"/>
    </source>
</evidence>
<gene>
    <name evidence="3" type="primary">LOC112493988</name>
</gene>
<dbReference type="AlphaFoldDB" id="A0AAJ7RCC0"/>
<proteinExistence type="predicted"/>
<feature type="compositionally biased region" description="Pro residues" evidence="1">
    <location>
        <begin position="88"/>
        <end position="114"/>
    </location>
</feature>
<dbReference type="KEGG" id="ccin:112493988"/>
<organism evidence="2 3">
    <name type="scientific">Cephus cinctus</name>
    <name type="common">Wheat stem sawfly</name>
    <dbReference type="NCBI Taxonomy" id="211228"/>
    <lineage>
        <taxon>Eukaryota</taxon>
        <taxon>Metazoa</taxon>
        <taxon>Ecdysozoa</taxon>
        <taxon>Arthropoda</taxon>
        <taxon>Hexapoda</taxon>
        <taxon>Insecta</taxon>
        <taxon>Pterygota</taxon>
        <taxon>Neoptera</taxon>
        <taxon>Endopterygota</taxon>
        <taxon>Hymenoptera</taxon>
        <taxon>Cephoidea</taxon>
        <taxon>Cephidae</taxon>
        <taxon>Cephus</taxon>
    </lineage>
</organism>
<reference evidence="3" key="1">
    <citation type="submission" date="2025-08" db="UniProtKB">
        <authorList>
            <consortium name="RefSeq"/>
        </authorList>
    </citation>
    <scope>IDENTIFICATION</scope>
</reference>
<feature type="region of interest" description="Disordered" evidence="1">
    <location>
        <begin position="81"/>
        <end position="134"/>
    </location>
</feature>
<name>A0AAJ7RCC0_CEPCN</name>